<reference evidence="4 5" key="1">
    <citation type="submission" date="2016-10" db="EMBL/GenBank/DDBJ databases">
        <authorList>
            <person name="Varghese N."/>
            <person name="Submissions S."/>
        </authorList>
    </citation>
    <scope>NUCLEOTIDE SEQUENCE [LARGE SCALE GENOMIC DNA]</scope>
    <source>
        <strain evidence="4 5">DSM 17833</strain>
    </source>
</reference>
<gene>
    <name evidence="4" type="ORF">SAMN05216370_3383</name>
</gene>
<feature type="region of interest" description="Disordered" evidence="2">
    <location>
        <begin position="637"/>
        <end position="664"/>
    </location>
</feature>
<dbReference type="EMBL" id="FMTL01000003">
    <property type="protein sequence ID" value="SCW77093.1"/>
    <property type="molecule type" value="Genomic_DNA"/>
</dbReference>
<name>A0AB37ZAP2_9PSED</name>
<dbReference type="PANTHER" id="PTHR38043">
    <property type="entry name" value="PROTEIN HEMX"/>
    <property type="match status" value="1"/>
</dbReference>
<dbReference type="Pfam" id="PF04375">
    <property type="entry name" value="HemX"/>
    <property type="match status" value="1"/>
</dbReference>
<feature type="region of interest" description="Disordered" evidence="2">
    <location>
        <begin position="260"/>
        <end position="297"/>
    </location>
</feature>
<accession>A0AB37ZAP2</accession>
<feature type="domain" description="Tetrapyrrole biosynthesis uroporphyrinogen III synthase" evidence="3">
    <location>
        <begin position="17"/>
        <end position="235"/>
    </location>
</feature>
<evidence type="ECO:0000256" key="1">
    <source>
        <dbReference type="SAM" id="Coils"/>
    </source>
</evidence>
<evidence type="ECO:0000313" key="4">
    <source>
        <dbReference type="EMBL" id="SCW77093.1"/>
    </source>
</evidence>
<organism evidence="4 5">
    <name type="scientific">Pseudomonas peli</name>
    <dbReference type="NCBI Taxonomy" id="592361"/>
    <lineage>
        <taxon>Bacteria</taxon>
        <taxon>Pseudomonadati</taxon>
        <taxon>Pseudomonadota</taxon>
        <taxon>Gammaproteobacteria</taxon>
        <taxon>Pseudomonadales</taxon>
        <taxon>Pseudomonadaceae</taxon>
        <taxon>Pseudomonas</taxon>
    </lineage>
</organism>
<dbReference type="CDD" id="cd06578">
    <property type="entry name" value="HemD"/>
    <property type="match status" value="1"/>
</dbReference>
<keyword evidence="4" id="KW-0808">Transferase</keyword>
<dbReference type="GO" id="GO:0008168">
    <property type="term" value="F:methyltransferase activity"/>
    <property type="evidence" value="ECO:0007669"/>
    <property type="project" value="UniProtKB-KW"/>
</dbReference>
<feature type="coiled-coil region" evidence="1">
    <location>
        <begin position="333"/>
        <end position="367"/>
    </location>
</feature>
<dbReference type="AlphaFoldDB" id="A0AB37ZAP2"/>
<keyword evidence="5" id="KW-1185">Reference proteome</keyword>
<evidence type="ECO:0000256" key="2">
    <source>
        <dbReference type="SAM" id="MobiDB-lite"/>
    </source>
</evidence>
<dbReference type="NCBIfam" id="NF004395">
    <property type="entry name" value="PRK05752.1"/>
    <property type="match status" value="1"/>
</dbReference>
<keyword evidence="1" id="KW-0175">Coiled coil</keyword>
<dbReference type="GO" id="GO:0004852">
    <property type="term" value="F:uroporphyrinogen-III synthase activity"/>
    <property type="evidence" value="ECO:0007669"/>
    <property type="project" value="InterPro"/>
</dbReference>
<sequence>MTGWRVLLTRPAQESAALAATLAEQGIYSSSLPLLAIEALSESAEQRATLADLQRYSAVIVVSKPAARLALDLLDRYQTPVSAEQPWFSVGAATAQILRERSLQVHYPEQADDSEALLALPQLQQALTATASPRVLILRGEGGRELLAERLRGQGVQVDYLPLYRRVLPDYPPAALAERIQAERLNALVVSSGQGFVHLRELAAEAWAELAQLPLFVPSPRVAEIARAAGAQFVVDCRGASAAALLAALQAQPAPISDAKDGYVSEATTPKEQAPQDHDVNQQPSEPLQAAAKPVTPAAVAGKPASRGNGLALLALLVAAAGAGAGGWGLWQLQALDAREQQQQGQLQDARSEAQSLAQTSKQLEARLDQLPSVEELETRRRLLAQLQGDQQLLNQRLETVLGASRQDWRLAEAEHLLRLASLRLSALQDINSATALVQAANEILHEQDDPAAFAAREQLAKSLQALRSTANPDRTGLFLQLGALRDQVAQLNALAPSFSGEGGVLSELADEGVMEPQWWQRGLQTLSEYFRIDFNADRNIRPVLAGQSLTQVRLALSLALEQAQWGALHGQTAVYQQALQQAREVLDAHFDVDNPNSRALRARIDELAERPIAVTPPDLSQTLNAVQAYLQAKQAARSQPQVEAEPAAAATDDVEAQLQEALQ</sequence>
<dbReference type="PANTHER" id="PTHR38043:SF1">
    <property type="entry name" value="PROTEIN HEMX"/>
    <property type="match status" value="1"/>
</dbReference>
<dbReference type="InterPro" id="IPR003754">
    <property type="entry name" value="4pyrrol_synth_uPrphyn_synth"/>
</dbReference>
<protein>
    <submittedName>
        <fullName evidence="4">Uroporphyrinogen III methyltransferase / synthase</fullName>
    </submittedName>
</protein>
<dbReference type="GO" id="GO:0033014">
    <property type="term" value="P:tetrapyrrole biosynthetic process"/>
    <property type="evidence" value="ECO:0007669"/>
    <property type="project" value="InterPro"/>
</dbReference>
<proteinExistence type="predicted"/>
<dbReference type="InterPro" id="IPR036108">
    <property type="entry name" value="4pyrrol_syn_uPrphyn_synt_sf"/>
</dbReference>
<comment type="caution">
    <text evidence="4">The sequence shown here is derived from an EMBL/GenBank/DDBJ whole genome shotgun (WGS) entry which is preliminary data.</text>
</comment>
<keyword evidence="4" id="KW-0489">Methyltransferase</keyword>
<evidence type="ECO:0000259" key="3">
    <source>
        <dbReference type="Pfam" id="PF02602"/>
    </source>
</evidence>
<dbReference type="InterPro" id="IPR007470">
    <property type="entry name" value="HemX"/>
</dbReference>
<dbReference type="SUPFAM" id="SSF69618">
    <property type="entry name" value="HemD-like"/>
    <property type="match status" value="1"/>
</dbReference>
<dbReference type="Proteomes" id="UP000242418">
    <property type="component" value="Unassembled WGS sequence"/>
</dbReference>
<evidence type="ECO:0000313" key="5">
    <source>
        <dbReference type="Proteomes" id="UP000242418"/>
    </source>
</evidence>
<feature type="compositionally biased region" description="Low complexity" evidence="2">
    <location>
        <begin position="640"/>
        <end position="652"/>
    </location>
</feature>
<dbReference type="Gene3D" id="3.40.50.10090">
    <property type="match status" value="2"/>
</dbReference>
<dbReference type="Pfam" id="PF02602">
    <property type="entry name" value="HEM4"/>
    <property type="match status" value="1"/>
</dbReference>
<dbReference type="GO" id="GO:0032259">
    <property type="term" value="P:methylation"/>
    <property type="evidence" value="ECO:0007669"/>
    <property type="project" value="UniProtKB-KW"/>
</dbReference>